<dbReference type="RefSeq" id="WP_185255424.1">
    <property type="nucleotide sequence ID" value="NZ_AP023368.1"/>
</dbReference>
<gene>
    <name evidence="4" type="ORF">bsdcttw_27190</name>
</gene>
<protein>
    <recommendedName>
        <fullName evidence="6">DUF4179 domain-containing protein</fullName>
    </recommendedName>
</protein>
<feature type="domain" description="DUF4179" evidence="2">
    <location>
        <begin position="51"/>
        <end position="132"/>
    </location>
</feature>
<keyword evidence="1" id="KW-0812">Transmembrane</keyword>
<evidence type="ECO:0000259" key="2">
    <source>
        <dbReference type="Pfam" id="PF13786"/>
    </source>
</evidence>
<dbReference type="Proteomes" id="UP000515703">
    <property type="component" value="Chromosome"/>
</dbReference>
<name>A0A7I8DMP1_9FIRM</name>
<keyword evidence="1" id="KW-0472">Membrane</keyword>
<evidence type="ECO:0000259" key="3">
    <source>
        <dbReference type="Pfam" id="PF18705"/>
    </source>
</evidence>
<sequence>MNRNEEFYSCKAELEEMTPDLTALSAARAIKRIKKHHRRFLLLKAPAFSLITAAAAFVLVVNLFPTAALAMSKVPFLEDLVAAVAFDPSLKIAVENDYVQLVNEKQTKDDTSVTVKYMILDASRISLFFQVDAPVKAGQYKYDFRDENGKPLSAGIVYDTMYESGKLEKIDIEFTDGSEIPKELVFQATVTVDPNFQTEQTATNNPDTGEYTGPSQSHTGTDYAFLFPLKLDDSFRKNSVSLPINQWLDIKGQRIYLDCLMVYPTQARLYISCDPANSAYLKSLAVTFEDENGNCYNLKTNGVTGTYGTDGLNINSLYYESSYFTKAKHLKLSINGISLLDKDKLYGIVQYEKKTITNLPEGVSVSKMELHDSSLFLTLQAALPKDYSVFPLFDMLYYDITGKEYYFNSVSTGTDEVNHISSYDYRLDDFKDHYYKFRWSYAPLQILEEPIEIEIN</sequence>
<dbReference type="AlphaFoldDB" id="A0A7I8DMP1"/>
<keyword evidence="5" id="KW-1185">Reference proteome</keyword>
<dbReference type="InterPro" id="IPR040680">
    <property type="entry name" value="DUF5643"/>
</dbReference>
<evidence type="ECO:0000256" key="1">
    <source>
        <dbReference type="SAM" id="Phobius"/>
    </source>
</evidence>
<evidence type="ECO:0000313" key="5">
    <source>
        <dbReference type="Proteomes" id="UP000515703"/>
    </source>
</evidence>
<dbReference type="Pfam" id="PF18705">
    <property type="entry name" value="DUF5643"/>
    <property type="match status" value="1"/>
</dbReference>
<reference evidence="4 5" key="1">
    <citation type="submission" date="2020-08" db="EMBL/GenBank/DDBJ databases">
        <title>Draft genome sequencing of an Anaerocolumna strain isolated from anoxic soil subjected to BSD treatment.</title>
        <authorList>
            <person name="Uek A."/>
            <person name="Tonouchi A."/>
        </authorList>
    </citation>
    <scope>NUCLEOTIDE SEQUENCE [LARGE SCALE GENOMIC DNA]</scope>
    <source>
        <strain evidence="4 5">CTTW</strain>
    </source>
</reference>
<accession>A0A7I8DMP1</accession>
<proteinExistence type="predicted"/>
<keyword evidence="1" id="KW-1133">Transmembrane helix</keyword>
<dbReference type="EMBL" id="AP023368">
    <property type="protein sequence ID" value="BCJ99678.1"/>
    <property type="molecule type" value="Genomic_DNA"/>
</dbReference>
<dbReference type="KEGG" id="acht:bsdcttw_27190"/>
<dbReference type="Pfam" id="PF13786">
    <property type="entry name" value="DUF4179"/>
    <property type="match status" value="1"/>
</dbReference>
<evidence type="ECO:0008006" key="6">
    <source>
        <dbReference type="Google" id="ProtNLM"/>
    </source>
</evidence>
<dbReference type="InterPro" id="IPR025436">
    <property type="entry name" value="DUF4179"/>
</dbReference>
<organism evidence="4 5">
    <name type="scientific">Anaerocolumna chitinilytica</name>
    <dbReference type="NCBI Taxonomy" id="1727145"/>
    <lineage>
        <taxon>Bacteria</taxon>
        <taxon>Bacillati</taxon>
        <taxon>Bacillota</taxon>
        <taxon>Clostridia</taxon>
        <taxon>Lachnospirales</taxon>
        <taxon>Lachnospiraceae</taxon>
        <taxon>Anaerocolumna</taxon>
    </lineage>
</organism>
<reference evidence="4 5" key="2">
    <citation type="submission" date="2020-08" db="EMBL/GenBank/DDBJ databases">
        <authorList>
            <person name="Ueki A."/>
            <person name="Tonouchi A."/>
        </authorList>
    </citation>
    <scope>NUCLEOTIDE SEQUENCE [LARGE SCALE GENOMIC DNA]</scope>
    <source>
        <strain evidence="4 5">CTTW</strain>
    </source>
</reference>
<feature type="transmembrane region" description="Helical" evidence="1">
    <location>
        <begin position="41"/>
        <end position="64"/>
    </location>
</feature>
<evidence type="ECO:0000313" key="4">
    <source>
        <dbReference type="EMBL" id="BCJ99678.1"/>
    </source>
</evidence>
<feature type="domain" description="DUF5643" evidence="3">
    <location>
        <begin position="241"/>
        <end position="343"/>
    </location>
</feature>